<proteinExistence type="predicted"/>
<name>A0A498IFK1_MALDO</name>
<comment type="caution">
    <text evidence="3">The sequence shown here is derived from an EMBL/GenBank/DDBJ whole genome shotgun (WGS) entry which is preliminary data.</text>
</comment>
<keyword evidence="1" id="KW-0677">Repeat</keyword>
<keyword evidence="4" id="KW-1185">Reference proteome</keyword>
<dbReference type="Proteomes" id="UP000290289">
    <property type="component" value="Chromosome 12"/>
</dbReference>
<evidence type="ECO:0000256" key="1">
    <source>
        <dbReference type="ARBA" id="ARBA00022737"/>
    </source>
</evidence>
<organism evidence="3 4">
    <name type="scientific">Malus domestica</name>
    <name type="common">Apple</name>
    <name type="synonym">Pyrus malus</name>
    <dbReference type="NCBI Taxonomy" id="3750"/>
    <lineage>
        <taxon>Eukaryota</taxon>
        <taxon>Viridiplantae</taxon>
        <taxon>Streptophyta</taxon>
        <taxon>Embryophyta</taxon>
        <taxon>Tracheophyta</taxon>
        <taxon>Spermatophyta</taxon>
        <taxon>Magnoliopsida</taxon>
        <taxon>eudicotyledons</taxon>
        <taxon>Gunneridae</taxon>
        <taxon>Pentapetalae</taxon>
        <taxon>rosids</taxon>
        <taxon>fabids</taxon>
        <taxon>Rosales</taxon>
        <taxon>Rosaceae</taxon>
        <taxon>Amygdaloideae</taxon>
        <taxon>Maleae</taxon>
        <taxon>Malus</taxon>
    </lineage>
</organism>
<evidence type="ECO:0000256" key="2">
    <source>
        <dbReference type="PROSITE-ProRule" id="PRU00708"/>
    </source>
</evidence>
<feature type="repeat" description="PPR" evidence="2">
    <location>
        <begin position="176"/>
        <end position="210"/>
    </location>
</feature>
<evidence type="ECO:0008006" key="5">
    <source>
        <dbReference type="Google" id="ProtNLM"/>
    </source>
</evidence>
<dbReference type="AlphaFoldDB" id="A0A498IFK1"/>
<evidence type="ECO:0000313" key="4">
    <source>
        <dbReference type="Proteomes" id="UP000290289"/>
    </source>
</evidence>
<dbReference type="PANTHER" id="PTHR47926">
    <property type="entry name" value="PENTATRICOPEPTIDE REPEAT-CONTAINING PROTEIN"/>
    <property type="match status" value="1"/>
</dbReference>
<dbReference type="InterPro" id="IPR011990">
    <property type="entry name" value="TPR-like_helical_dom_sf"/>
</dbReference>
<sequence>MVACPFAMGLAIPTAVMITALIEGEFSPTPFLITIPCIDFGIIGFCRSSGGLCRSSCSMTEFCRSSDSLCRSSCISSSQQGKDAMGASLQACGRQKDVETERKVHNLVSASTVFNCDFVLNTRIITMYAMCGSPLDSRSVFDGLKRKNLFQWNALVSGYARNELFVDAIDMGLISDVFVGNALIAMYGKCGSVKDAAKVFEIMPEKNFRPSPLEILSSPLVEHAKRLLKTFGSTEHVMEAKDFEVHTVAGVSGRVGDKMVLVGT</sequence>
<gene>
    <name evidence="3" type="ORF">DVH24_036477</name>
</gene>
<dbReference type="EMBL" id="RDQH01000338">
    <property type="protein sequence ID" value="RXH82136.1"/>
    <property type="molecule type" value="Genomic_DNA"/>
</dbReference>
<accession>A0A498IFK1</accession>
<dbReference type="InterPro" id="IPR046960">
    <property type="entry name" value="PPR_At4g14850-like_plant"/>
</dbReference>
<protein>
    <recommendedName>
        <fullName evidence="5">Pentatricopeptide repeat-containing protein</fullName>
    </recommendedName>
</protein>
<dbReference type="GO" id="GO:0003723">
    <property type="term" value="F:RNA binding"/>
    <property type="evidence" value="ECO:0007669"/>
    <property type="project" value="InterPro"/>
</dbReference>
<evidence type="ECO:0000313" key="3">
    <source>
        <dbReference type="EMBL" id="RXH82136.1"/>
    </source>
</evidence>
<reference evidence="3 4" key="1">
    <citation type="submission" date="2018-10" db="EMBL/GenBank/DDBJ databases">
        <title>A high-quality apple genome assembly.</title>
        <authorList>
            <person name="Hu J."/>
        </authorList>
    </citation>
    <scope>NUCLEOTIDE SEQUENCE [LARGE SCALE GENOMIC DNA]</scope>
    <source>
        <strain evidence="4">cv. HFTH1</strain>
        <tissue evidence="3">Young leaf</tissue>
    </source>
</reference>
<dbReference type="GO" id="GO:0009451">
    <property type="term" value="P:RNA modification"/>
    <property type="evidence" value="ECO:0007669"/>
    <property type="project" value="InterPro"/>
</dbReference>
<dbReference type="Pfam" id="PF01535">
    <property type="entry name" value="PPR"/>
    <property type="match status" value="2"/>
</dbReference>
<dbReference type="Gene3D" id="1.25.40.10">
    <property type="entry name" value="Tetratricopeptide repeat domain"/>
    <property type="match status" value="2"/>
</dbReference>
<dbReference type="STRING" id="3750.A0A498IFK1"/>
<dbReference type="NCBIfam" id="TIGR00756">
    <property type="entry name" value="PPR"/>
    <property type="match status" value="1"/>
</dbReference>
<dbReference type="InterPro" id="IPR002885">
    <property type="entry name" value="PPR_rpt"/>
</dbReference>
<dbReference type="PROSITE" id="PS51375">
    <property type="entry name" value="PPR"/>
    <property type="match status" value="1"/>
</dbReference>